<dbReference type="EMBL" id="BMJM01000001">
    <property type="protein sequence ID" value="GGE01353.1"/>
    <property type="molecule type" value="Genomic_DNA"/>
</dbReference>
<dbReference type="InterPro" id="IPR007922">
    <property type="entry name" value="DciA-like"/>
</dbReference>
<dbReference type="Pfam" id="PF05258">
    <property type="entry name" value="DciA"/>
    <property type="match status" value="1"/>
</dbReference>
<organism evidence="1 2">
    <name type="scientific">Sandarakinorhabdus glacialis</name>
    <dbReference type="NCBI Taxonomy" id="1614636"/>
    <lineage>
        <taxon>Bacteria</taxon>
        <taxon>Pseudomonadati</taxon>
        <taxon>Pseudomonadota</taxon>
        <taxon>Alphaproteobacteria</taxon>
        <taxon>Sphingomonadales</taxon>
        <taxon>Sphingosinicellaceae</taxon>
        <taxon>Sandarakinorhabdus</taxon>
    </lineage>
</organism>
<dbReference type="RefSeq" id="WP_243450508.1">
    <property type="nucleotide sequence ID" value="NZ_BMJM01000001.1"/>
</dbReference>
<dbReference type="AlphaFoldDB" id="A0A916ZJZ1"/>
<comment type="caution">
    <text evidence="1">The sequence shown here is derived from an EMBL/GenBank/DDBJ whole genome shotgun (WGS) entry which is preliminary data.</text>
</comment>
<gene>
    <name evidence="1" type="ORF">GCM10011529_04600</name>
</gene>
<evidence type="ECO:0008006" key="3">
    <source>
        <dbReference type="Google" id="ProtNLM"/>
    </source>
</evidence>
<dbReference type="PIRSF" id="PIRSF032064">
    <property type="entry name" value="UCP032064"/>
    <property type="match status" value="1"/>
</dbReference>
<evidence type="ECO:0000313" key="2">
    <source>
        <dbReference type="Proteomes" id="UP000635071"/>
    </source>
</evidence>
<protein>
    <recommendedName>
        <fullName evidence="3">DUF721 domain-containing protein</fullName>
    </recommendedName>
</protein>
<sequence length="177" mass="19114">MAKKSEIAAAAERGARPVPIRSMRARAVADLVPSIGGQAFKRFGFTQSAIVERWEEVVGAQYARHSRPESLAFPRGKKDGGTLKVAVTGALAPMLRHVEPQVIERVNRLLGYAAVAKMVLRHADMEPMAKRAAAPLAVELSVETRSTLRDIADPELRASLESLAQALSSSRGPPIVR</sequence>
<evidence type="ECO:0000313" key="1">
    <source>
        <dbReference type="EMBL" id="GGE01353.1"/>
    </source>
</evidence>
<name>A0A916ZJZ1_9SPHN</name>
<dbReference type="InterPro" id="IPR010593">
    <property type="entry name" value="DUF1159"/>
</dbReference>
<reference evidence="1" key="2">
    <citation type="submission" date="2020-09" db="EMBL/GenBank/DDBJ databases">
        <authorList>
            <person name="Sun Q."/>
            <person name="Zhou Y."/>
        </authorList>
    </citation>
    <scope>NUCLEOTIDE SEQUENCE</scope>
    <source>
        <strain evidence="1">CGMCC 1.15519</strain>
    </source>
</reference>
<keyword evidence="2" id="KW-1185">Reference proteome</keyword>
<reference evidence="1" key="1">
    <citation type="journal article" date="2014" name="Int. J. Syst. Evol. Microbiol.">
        <title>Complete genome sequence of Corynebacterium casei LMG S-19264T (=DSM 44701T), isolated from a smear-ripened cheese.</title>
        <authorList>
            <consortium name="US DOE Joint Genome Institute (JGI-PGF)"/>
            <person name="Walter F."/>
            <person name="Albersmeier A."/>
            <person name="Kalinowski J."/>
            <person name="Ruckert C."/>
        </authorList>
    </citation>
    <scope>NUCLEOTIDE SEQUENCE</scope>
    <source>
        <strain evidence="1">CGMCC 1.15519</strain>
    </source>
</reference>
<accession>A0A916ZJZ1</accession>
<proteinExistence type="predicted"/>
<dbReference type="Proteomes" id="UP000635071">
    <property type="component" value="Unassembled WGS sequence"/>
</dbReference>